<evidence type="ECO:0000313" key="6">
    <source>
        <dbReference type="Proteomes" id="UP000541136"/>
    </source>
</evidence>
<name>A0A7W9WQ87_CASDE</name>
<dbReference type="EMBL" id="JACHIB010000022">
    <property type="protein sequence ID" value="MBB6085264.1"/>
    <property type="molecule type" value="Genomic_DNA"/>
</dbReference>
<dbReference type="Gene3D" id="3.40.50.12780">
    <property type="entry name" value="N-terminal domain of ligase-like"/>
    <property type="match status" value="1"/>
</dbReference>
<dbReference type="InterPro" id="IPR050237">
    <property type="entry name" value="ATP-dep_AMP-bd_enzyme"/>
</dbReference>
<dbReference type="FunFam" id="3.30.300.30:FF:000008">
    <property type="entry name" value="2,3-dihydroxybenzoate-AMP ligase"/>
    <property type="match status" value="1"/>
</dbReference>
<dbReference type="InterPro" id="IPR025110">
    <property type="entry name" value="AMP-bd_C"/>
</dbReference>
<dbReference type="AlphaFoldDB" id="A0A7W9WQ87"/>
<dbReference type="Pfam" id="PF13193">
    <property type="entry name" value="AMP-binding_C"/>
    <property type="match status" value="1"/>
</dbReference>
<evidence type="ECO:0000259" key="3">
    <source>
        <dbReference type="Pfam" id="PF00501"/>
    </source>
</evidence>
<accession>A0A7W9WQ87</accession>
<dbReference type="PANTHER" id="PTHR43767:SF1">
    <property type="entry name" value="NONRIBOSOMAL PEPTIDE SYNTHASE PES1 (EUROFUNG)-RELATED"/>
    <property type="match status" value="1"/>
</dbReference>
<organism evidence="5 6">
    <name type="scientific">Castellaniella defragrans</name>
    <name type="common">Alcaligenes defragrans</name>
    <dbReference type="NCBI Taxonomy" id="75697"/>
    <lineage>
        <taxon>Bacteria</taxon>
        <taxon>Pseudomonadati</taxon>
        <taxon>Pseudomonadota</taxon>
        <taxon>Betaproteobacteria</taxon>
        <taxon>Burkholderiales</taxon>
        <taxon>Alcaligenaceae</taxon>
        <taxon>Castellaniella</taxon>
    </lineage>
</organism>
<dbReference type="NCBIfam" id="NF004837">
    <property type="entry name" value="PRK06187.1"/>
    <property type="match status" value="1"/>
</dbReference>
<dbReference type="InterPro" id="IPR000873">
    <property type="entry name" value="AMP-dep_synth/lig_dom"/>
</dbReference>
<evidence type="ECO:0000259" key="4">
    <source>
        <dbReference type="Pfam" id="PF13193"/>
    </source>
</evidence>
<reference evidence="5 6" key="1">
    <citation type="submission" date="2020-08" db="EMBL/GenBank/DDBJ databases">
        <title>Genomic Encyclopedia of Type Strains, Phase IV (KMG-IV): sequencing the most valuable type-strain genomes for metagenomic binning, comparative biology and taxonomic classification.</title>
        <authorList>
            <person name="Goeker M."/>
        </authorList>
    </citation>
    <scope>NUCLEOTIDE SEQUENCE [LARGE SCALE GENOMIC DNA]</scope>
    <source>
        <strain evidence="5 6">DSM 12141</strain>
    </source>
</reference>
<dbReference type="InterPro" id="IPR020845">
    <property type="entry name" value="AMP-binding_CS"/>
</dbReference>
<sequence length="520" mass="55961">MWLHTEITSLADIPRHYARTAGDRVALMSATRKMSWRELDLASNRLANLLIARGVPPGGIVAFFGKNSIEYFIAIFGANKAGCALLPLNWRLAAPEQAAVLQDARPQTILVDAEYAEALRQAIEAGAPPAASIAFDSAGAQDTELADGLAQCSDADPRLAIRPEDTALLLYTSGTTGQPKGVQLTHGGLNYMRLCEHLEPSLAWRPDDIMMLVMPNFHMVGTGLSLQGLYNGVPLTILPAFEAGSVLAAIERDKATVCCLVPTTIQMLIDHPDAAKADLSSLRLIMYAGSPITAGLLGRAIQTIHCDFMQFYGATESGGAITLLRPEQHDLAAEKKLKSCGSPVPLIEVKVVSPSGDTLPDGEVGEFLVRSPTLFKGYLNKPELTRAAFSDGWYMTGDAGYRDQDGLLYLVDRTKDMIITGGENVYSTEVESAISKHPGVSQVAVIGLPDSQWGERVVAIVVPAADACPTAEDIIAHCRRLIAAYKAPKQVVFANHLPMTPSGKILKATLRKQFREMAET</sequence>
<dbReference type="Pfam" id="PF00501">
    <property type="entry name" value="AMP-binding"/>
    <property type="match status" value="1"/>
</dbReference>
<feature type="domain" description="AMP-binding enzyme C-terminal" evidence="4">
    <location>
        <begin position="429"/>
        <end position="504"/>
    </location>
</feature>
<evidence type="ECO:0000256" key="1">
    <source>
        <dbReference type="ARBA" id="ARBA00006432"/>
    </source>
</evidence>
<protein>
    <submittedName>
        <fullName evidence="5">Acyl-CoA synthetase (AMP-forming)/AMP-acid ligase II</fullName>
    </submittedName>
</protein>
<dbReference type="GO" id="GO:0016878">
    <property type="term" value="F:acid-thiol ligase activity"/>
    <property type="evidence" value="ECO:0007669"/>
    <property type="project" value="UniProtKB-ARBA"/>
</dbReference>
<dbReference type="Gene3D" id="3.30.300.30">
    <property type="match status" value="1"/>
</dbReference>
<dbReference type="PANTHER" id="PTHR43767">
    <property type="entry name" value="LONG-CHAIN-FATTY-ACID--COA LIGASE"/>
    <property type="match status" value="1"/>
</dbReference>
<evidence type="ECO:0000256" key="2">
    <source>
        <dbReference type="ARBA" id="ARBA00022598"/>
    </source>
</evidence>
<dbReference type="SUPFAM" id="SSF56801">
    <property type="entry name" value="Acetyl-CoA synthetase-like"/>
    <property type="match status" value="1"/>
</dbReference>
<comment type="similarity">
    <text evidence="1">Belongs to the ATP-dependent AMP-binding enzyme family.</text>
</comment>
<proteinExistence type="inferred from homology"/>
<dbReference type="RefSeq" id="WP_043683914.1">
    <property type="nucleotide sequence ID" value="NZ_JACHIB010000022.1"/>
</dbReference>
<dbReference type="Proteomes" id="UP000541136">
    <property type="component" value="Unassembled WGS sequence"/>
</dbReference>
<evidence type="ECO:0000313" key="5">
    <source>
        <dbReference type="EMBL" id="MBB6085264.1"/>
    </source>
</evidence>
<comment type="caution">
    <text evidence="5">The sequence shown here is derived from an EMBL/GenBank/DDBJ whole genome shotgun (WGS) entry which is preliminary data.</text>
</comment>
<keyword evidence="2 5" id="KW-0436">Ligase</keyword>
<feature type="domain" description="AMP-dependent synthetase/ligase" evidence="3">
    <location>
        <begin position="16"/>
        <end position="379"/>
    </location>
</feature>
<dbReference type="PROSITE" id="PS00455">
    <property type="entry name" value="AMP_BINDING"/>
    <property type="match status" value="1"/>
</dbReference>
<dbReference type="InterPro" id="IPR042099">
    <property type="entry name" value="ANL_N_sf"/>
</dbReference>
<dbReference type="CDD" id="cd17631">
    <property type="entry name" value="FACL_FadD13-like"/>
    <property type="match status" value="1"/>
</dbReference>
<gene>
    <name evidence="5" type="ORF">HNR28_003321</name>
</gene>
<dbReference type="InterPro" id="IPR045851">
    <property type="entry name" value="AMP-bd_C_sf"/>
</dbReference>